<dbReference type="AlphaFoldDB" id="A0A9E8N6F3"/>
<dbReference type="Pfam" id="PF19573">
    <property type="entry name" value="DUF6089"/>
    <property type="match status" value="1"/>
</dbReference>
<evidence type="ECO:0000259" key="1">
    <source>
        <dbReference type="Pfam" id="PF19573"/>
    </source>
</evidence>
<evidence type="ECO:0000313" key="2">
    <source>
        <dbReference type="EMBL" id="WAC10714.1"/>
    </source>
</evidence>
<dbReference type="Gene3D" id="2.40.160.20">
    <property type="match status" value="1"/>
</dbReference>
<reference evidence="2" key="1">
    <citation type="submission" date="2022-11" db="EMBL/GenBank/DDBJ databases">
        <title>Dyadobacter pollutisoli sp. nov., isolated from plastic dumped soil.</title>
        <authorList>
            <person name="Kim J.M."/>
            <person name="Kim K.R."/>
            <person name="Lee J.K."/>
            <person name="Hao L."/>
            <person name="Jeon C.O."/>
        </authorList>
    </citation>
    <scope>NUCLEOTIDE SEQUENCE</scope>
    <source>
        <strain evidence="2">U1</strain>
    </source>
</reference>
<organism evidence="2 3">
    <name type="scientific">Dyadobacter pollutisoli</name>
    <dbReference type="NCBI Taxonomy" id="2910158"/>
    <lineage>
        <taxon>Bacteria</taxon>
        <taxon>Pseudomonadati</taxon>
        <taxon>Bacteroidota</taxon>
        <taxon>Cytophagia</taxon>
        <taxon>Cytophagales</taxon>
        <taxon>Spirosomataceae</taxon>
        <taxon>Dyadobacter</taxon>
    </lineage>
</organism>
<accession>A0A9E8N6F3</accession>
<gene>
    <name evidence="2" type="ORF">ON006_23595</name>
</gene>
<name>A0A9E8N6F3_9BACT</name>
<dbReference type="InterPro" id="IPR011250">
    <property type="entry name" value="OMP/PagP_B-barrel"/>
</dbReference>
<dbReference type="SUPFAM" id="SSF56925">
    <property type="entry name" value="OMPA-like"/>
    <property type="match status" value="1"/>
</dbReference>
<dbReference type="Proteomes" id="UP001164653">
    <property type="component" value="Chromosome"/>
</dbReference>
<feature type="domain" description="DUF6089" evidence="1">
    <location>
        <begin position="15"/>
        <end position="225"/>
    </location>
</feature>
<sequence length="226" mass="25424">MSRRYLLPVLVAGICFFVTSGTTLFAQKIEIGAGLGGFNYKGDISPSVKARFFEPAGSLFFRYNPSQALSLRAEVAGGIIGADDKHSKDPFQQQRNRSFTTRIIEGSAVAEYNFLNFQERRFAVNWSPYVFGGIGYSKFNPNVQTSAYKTSSFTLPYGVGIKYQIRRPWNIGIEYGARKTFTDYLDNLGGEPTSTDKLQQGDPSLKDNYYYLRLSVSYTFYKIVCP</sequence>
<proteinExistence type="predicted"/>
<dbReference type="RefSeq" id="WP_244822479.1">
    <property type="nucleotide sequence ID" value="NZ_CP112998.1"/>
</dbReference>
<dbReference type="KEGG" id="dpf:ON006_23595"/>
<keyword evidence="3" id="KW-1185">Reference proteome</keyword>
<dbReference type="EMBL" id="CP112998">
    <property type="protein sequence ID" value="WAC10714.1"/>
    <property type="molecule type" value="Genomic_DNA"/>
</dbReference>
<dbReference type="InterPro" id="IPR045743">
    <property type="entry name" value="DUF6089"/>
</dbReference>
<protein>
    <submittedName>
        <fullName evidence="2">DUF6089 family protein</fullName>
    </submittedName>
</protein>
<evidence type="ECO:0000313" key="3">
    <source>
        <dbReference type="Proteomes" id="UP001164653"/>
    </source>
</evidence>